<dbReference type="InterPro" id="IPR018527">
    <property type="entry name" value="Rubredoxin_Fe_BS"/>
</dbReference>
<evidence type="ECO:0000256" key="4">
    <source>
        <dbReference type="ARBA" id="ARBA00022982"/>
    </source>
</evidence>
<gene>
    <name evidence="8" type="ORF">H1B27_08555</name>
</gene>
<dbReference type="SUPFAM" id="SSF57802">
    <property type="entry name" value="Rubredoxin-like"/>
    <property type="match status" value="1"/>
</dbReference>
<protein>
    <recommendedName>
        <fullName evidence="6">Rubredoxin</fullName>
    </recommendedName>
</protein>
<dbReference type="RefSeq" id="WP_197965717.1">
    <property type="nucleotide sequence ID" value="NZ_JACEGD010000007.1"/>
</dbReference>
<comment type="similarity">
    <text evidence="6">Belongs to the rubredoxin family.</text>
</comment>
<dbReference type="Pfam" id="PF00301">
    <property type="entry name" value="Rubredoxin"/>
    <property type="match status" value="1"/>
</dbReference>
<sequence length="69" mass="7532">MSIFENFGVRQDVTEGMRLECGICWTVYDPADGDDAAQIASGTPFAVLPDDWRCPNCDAPKSKFMAIAS</sequence>
<evidence type="ECO:0000256" key="5">
    <source>
        <dbReference type="ARBA" id="ARBA00023004"/>
    </source>
</evidence>
<keyword evidence="4 6" id="KW-0249">Electron transport</keyword>
<evidence type="ECO:0000313" key="8">
    <source>
        <dbReference type="EMBL" id="MBH5386334.1"/>
    </source>
</evidence>
<dbReference type="CDD" id="cd00730">
    <property type="entry name" value="rubredoxin"/>
    <property type="match status" value="1"/>
</dbReference>
<dbReference type="PANTHER" id="PTHR47627">
    <property type="entry name" value="RUBREDOXIN"/>
    <property type="match status" value="1"/>
</dbReference>
<comment type="caution">
    <text evidence="8">The sequence shown here is derived from an EMBL/GenBank/DDBJ whole genome shotgun (WGS) entry which is preliminary data.</text>
</comment>
<keyword evidence="2" id="KW-0813">Transport</keyword>
<dbReference type="InterPro" id="IPR050526">
    <property type="entry name" value="Rubredoxin_ET"/>
</dbReference>
<dbReference type="Proteomes" id="UP001194539">
    <property type="component" value="Unassembled WGS sequence"/>
</dbReference>
<dbReference type="PROSITE" id="PS00202">
    <property type="entry name" value="RUBREDOXIN"/>
    <property type="match status" value="1"/>
</dbReference>
<dbReference type="Gene3D" id="2.20.28.10">
    <property type="match status" value="1"/>
</dbReference>
<keyword evidence="9" id="KW-1185">Reference proteome</keyword>
<evidence type="ECO:0000256" key="6">
    <source>
        <dbReference type="RuleBase" id="RU003820"/>
    </source>
</evidence>
<comment type="cofactor">
    <cofactor evidence="1 6">
        <name>Fe(3+)</name>
        <dbReference type="ChEBI" id="CHEBI:29034"/>
    </cofactor>
</comment>
<feature type="domain" description="Rubredoxin-like" evidence="7">
    <location>
        <begin position="16"/>
        <end position="67"/>
    </location>
</feature>
<dbReference type="InterPro" id="IPR024935">
    <property type="entry name" value="Rubredoxin_dom"/>
</dbReference>
<keyword evidence="3 6" id="KW-0479">Metal-binding</keyword>
<dbReference type="PRINTS" id="PR00163">
    <property type="entry name" value="RUBREDOXIN"/>
</dbReference>
<reference evidence="8 9" key="1">
    <citation type="submission" date="2020-07" db="EMBL/GenBank/DDBJ databases">
        <title>Bradyrhizobium diversity isolated from nodules of indigenous legumes of Western Australia.</title>
        <authorList>
            <person name="Klepa M.S."/>
        </authorList>
    </citation>
    <scope>NUCLEOTIDE SEQUENCE [LARGE SCALE GENOMIC DNA]</scope>
    <source>
        <strain evidence="8 9">CNPSo 4019</strain>
    </source>
</reference>
<name>A0ABS0NZC0_9BRAD</name>
<evidence type="ECO:0000256" key="3">
    <source>
        <dbReference type="ARBA" id="ARBA00022723"/>
    </source>
</evidence>
<dbReference type="PROSITE" id="PS50903">
    <property type="entry name" value="RUBREDOXIN_LIKE"/>
    <property type="match status" value="1"/>
</dbReference>
<evidence type="ECO:0000256" key="2">
    <source>
        <dbReference type="ARBA" id="ARBA00022448"/>
    </source>
</evidence>
<proteinExistence type="inferred from homology"/>
<keyword evidence="5 6" id="KW-0408">Iron</keyword>
<dbReference type="EMBL" id="JACEGD010000007">
    <property type="protein sequence ID" value="MBH5386334.1"/>
    <property type="molecule type" value="Genomic_DNA"/>
</dbReference>
<dbReference type="PANTHER" id="PTHR47627:SF1">
    <property type="entry name" value="RUBREDOXIN-1-RELATED"/>
    <property type="match status" value="1"/>
</dbReference>
<dbReference type="InterPro" id="IPR024934">
    <property type="entry name" value="Rubredoxin-like_dom"/>
</dbReference>
<evidence type="ECO:0000256" key="1">
    <source>
        <dbReference type="ARBA" id="ARBA00001965"/>
    </source>
</evidence>
<evidence type="ECO:0000313" key="9">
    <source>
        <dbReference type="Proteomes" id="UP001194539"/>
    </source>
</evidence>
<organism evidence="8 9">
    <name type="scientific">Bradyrhizobium diversitatis</name>
    <dbReference type="NCBI Taxonomy" id="2755406"/>
    <lineage>
        <taxon>Bacteria</taxon>
        <taxon>Pseudomonadati</taxon>
        <taxon>Pseudomonadota</taxon>
        <taxon>Alphaproteobacteria</taxon>
        <taxon>Hyphomicrobiales</taxon>
        <taxon>Nitrobacteraceae</taxon>
        <taxon>Bradyrhizobium</taxon>
    </lineage>
</organism>
<accession>A0ABS0NZC0</accession>
<evidence type="ECO:0000259" key="7">
    <source>
        <dbReference type="PROSITE" id="PS50903"/>
    </source>
</evidence>